<evidence type="ECO:0008006" key="5">
    <source>
        <dbReference type="Google" id="ProtNLM"/>
    </source>
</evidence>
<dbReference type="EMBL" id="CAJHUC010001204">
    <property type="protein sequence ID" value="CAD7700239.1"/>
    <property type="molecule type" value="Genomic_DNA"/>
</dbReference>
<dbReference type="PANTHER" id="PTHR12959">
    <property type="entry name" value="GPI TRANSAMIDASE COMPONENT PIG-T-RELATED"/>
    <property type="match status" value="1"/>
</dbReference>
<feature type="transmembrane region" description="Helical" evidence="1">
    <location>
        <begin position="569"/>
        <end position="589"/>
    </location>
</feature>
<dbReference type="Pfam" id="PF04113">
    <property type="entry name" value="Gpi16"/>
    <property type="match status" value="2"/>
</dbReference>
<dbReference type="Proteomes" id="UP000708148">
    <property type="component" value="Unassembled WGS sequence"/>
</dbReference>
<dbReference type="GO" id="GO:0016255">
    <property type="term" value="P:attachment of GPI anchor to protein"/>
    <property type="evidence" value="ECO:0007669"/>
    <property type="project" value="InterPro"/>
</dbReference>
<evidence type="ECO:0000313" key="4">
    <source>
        <dbReference type="Proteomes" id="UP000708148"/>
    </source>
</evidence>
<feature type="chain" id="PRO_5035893501" description="GPI transamidase component PIG-T" evidence="2">
    <location>
        <begin position="27"/>
        <end position="651"/>
    </location>
</feature>
<accession>A0A8S1IZJ2</accession>
<dbReference type="GO" id="GO:0042765">
    <property type="term" value="C:GPI-anchor transamidase complex"/>
    <property type="evidence" value="ECO:0007669"/>
    <property type="project" value="InterPro"/>
</dbReference>
<organism evidence="3 4">
    <name type="scientific">Ostreobium quekettii</name>
    <dbReference type="NCBI Taxonomy" id="121088"/>
    <lineage>
        <taxon>Eukaryota</taxon>
        <taxon>Viridiplantae</taxon>
        <taxon>Chlorophyta</taxon>
        <taxon>core chlorophytes</taxon>
        <taxon>Ulvophyceae</taxon>
        <taxon>TCBD clade</taxon>
        <taxon>Bryopsidales</taxon>
        <taxon>Ostreobineae</taxon>
        <taxon>Ostreobiaceae</taxon>
        <taxon>Ostreobium</taxon>
    </lineage>
</organism>
<dbReference type="PANTHER" id="PTHR12959:SF11">
    <property type="entry name" value="GPI TRANSAMIDASE COMPONENT PIG-T"/>
    <property type="match status" value="1"/>
</dbReference>
<comment type="caution">
    <text evidence="3">The sequence shown here is derived from an EMBL/GenBank/DDBJ whole genome shotgun (WGS) entry which is preliminary data.</text>
</comment>
<dbReference type="AlphaFoldDB" id="A0A8S1IZJ2"/>
<evidence type="ECO:0000313" key="3">
    <source>
        <dbReference type="EMBL" id="CAD7700239.1"/>
    </source>
</evidence>
<keyword evidence="2" id="KW-0732">Signal</keyword>
<dbReference type="OrthoDB" id="331263at2759"/>
<feature type="transmembrane region" description="Helical" evidence="1">
    <location>
        <begin position="610"/>
        <end position="627"/>
    </location>
</feature>
<dbReference type="InterPro" id="IPR007245">
    <property type="entry name" value="PIG-T"/>
</dbReference>
<evidence type="ECO:0000256" key="1">
    <source>
        <dbReference type="SAM" id="Phobius"/>
    </source>
</evidence>
<evidence type="ECO:0000256" key="2">
    <source>
        <dbReference type="SAM" id="SignalP"/>
    </source>
</evidence>
<proteinExistence type="predicted"/>
<keyword evidence="4" id="KW-1185">Reference proteome</keyword>
<gene>
    <name evidence="3" type="ORF">OSTQU699_LOCUS5598</name>
</gene>
<name>A0A8S1IZJ2_9CHLO</name>
<keyword evidence="1" id="KW-0812">Transmembrane</keyword>
<keyword evidence="1" id="KW-0472">Membrane</keyword>
<protein>
    <recommendedName>
        <fullName evidence="5">GPI transamidase component PIG-T</fullName>
    </recommendedName>
</protein>
<feature type="signal peptide" evidence="2">
    <location>
        <begin position="1"/>
        <end position="26"/>
    </location>
</feature>
<sequence length="651" mass="71717">MARTAIATAFLRVAFLALLTVYAALGFTAEHPKQAHGDRERFEEELLIKPLPDGHVLLHFHFTHWTPAKKHHQLFPRAADQLSQALDFEEAEVSFTRGRWDNRRWGDPAVPAKPMGAELIARFPSSLAAPELPSAWGNLTHAFSGLLCSSLNFLERSEMVALPEFVFKREAGSWVHGLLPKEAVCTENLTPWLKLLPCGDSHGLAALMDRHVLYSADYHSLHTHIEVTRGHPSNGGNEQLLTQTLTLVVRGSHGMSSLSARPSNWSLSSIMASPPKGACAVASQSQVYVQIPGQLVDRAKGVEEVDTVPGGGDHTFSAHNNALYIVDPAPNKTLKLTTMGVATSDAILVYDLEVNSSLDPAFSWRVAGNGGWEPRGVQCEVHTYIRNGQGESGGLVVEVGWTGAGSAPSRPRGLLRHELKKLCLLQTVPWFVRVWIHTMRMLVDGQDYPTARAVYKHMLGMSQDRKAPAMLELCLQVPATASSMAITVDFTPAFLSVTEHPPDAHRGFDIPPALVTFPDEDDSTGVRAEDLKKPSESIQVLLQLLQHSQRKYVYSQGTLVSLATPDFSMPYNVCCLTSTVLAIYIGAMLKALVKRTDADETNEGREWRKRLAGGVLLMILMMCWVLYMDPETRAQLVQWLTDVGILHVQTN</sequence>
<reference evidence="3" key="1">
    <citation type="submission" date="2020-12" db="EMBL/GenBank/DDBJ databases">
        <authorList>
            <person name="Iha C."/>
        </authorList>
    </citation>
    <scope>NUCLEOTIDE SEQUENCE</scope>
</reference>
<keyword evidence="1" id="KW-1133">Transmembrane helix</keyword>